<sequence length="149" mass="17293">MSPFIDTMQWVVEEPTEEDSHAYLERVIEDKRQELKMNVLDSISITNPLGHEISALMNERKKYEIFAKNALDMIDSKGFLSYKPQYLAIKEKYDVVESKFAALSNKIVPLIEIRQAIELRVPETYSRDTASMSVEEMLELMSILDEDIK</sequence>
<reference evidence="1 2" key="1">
    <citation type="submission" date="2024-08" db="EMBL/GenBank/DDBJ databases">
        <authorList>
            <person name="Cucini C."/>
            <person name="Frati F."/>
        </authorList>
    </citation>
    <scope>NUCLEOTIDE SEQUENCE [LARGE SCALE GENOMIC DNA]</scope>
</reference>
<name>A0ABP1QMQ7_9HEXA</name>
<dbReference type="EMBL" id="CAXLJM020000039">
    <property type="protein sequence ID" value="CAL8107823.1"/>
    <property type="molecule type" value="Genomic_DNA"/>
</dbReference>
<dbReference type="Proteomes" id="UP001642540">
    <property type="component" value="Unassembled WGS sequence"/>
</dbReference>
<organism evidence="1 2">
    <name type="scientific">Orchesella dallaii</name>
    <dbReference type="NCBI Taxonomy" id="48710"/>
    <lineage>
        <taxon>Eukaryota</taxon>
        <taxon>Metazoa</taxon>
        <taxon>Ecdysozoa</taxon>
        <taxon>Arthropoda</taxon>
        <taxon>Hexapoda</taxon>
        <taxon>Collembola</taxon>
        <taxon>Entomobryomorpha</taxon>
        <taxon>Entomobryoidea</taxon>
        <taxon>Orchesellidae</taxon>
        <taxon>Orchesellinae</taxon>
        <taxon>Orchesella</taxon>
    </lineage>
</organism>
<proteinExistence type="predicted"/>
<protein>
    <submittedName>
        <fullName evidence="1">Uncharacterized protein</fullName>
    </submittedName>
</protein>
<evidence type="ECO:0000313" key="1">
    <source>
        <dbReference type="EMBL" id="CAL8107823.1"/>
    </source>
</evidence>
<comment type="caution">
    <text evidence="1">The sequence shown here is derived from an EMBL/GenBank/DDBJ whole genome shotgun (WGS) entry which is preliminary data.</text>
</comment>
<accession>A0ABP1QMQ7</accession>
<keyword evidence="2" id="KW-1185">Reference proteome</keyword>
<gene>
    <name evidence="1" type="ORF">ODALV1_LOCUS12782</name>
</gene>
<evidence type="ECO:0000313" key="2">
    <source>
        <dbReference type="Proteomes" id="UP001642540"/>
    </source>
</evidence>